<protein>
    <submittedName>
        <fullName evidence="3">FAD-binding oxidoreductase</fullName>
    </submittedName>
</protein>
<name>A0ABY6Q6M9_9GAMM</name>
<organism evidence="3 4">
    <name type="scientific">Candidatus Paraluminiphilus aquimaris</name>
    <dbReference type="NCBI Taxonomy" id="2518994"/>
    <lineage>
        <taxon>Bacteria</taxon>
        <taxon>Pseudomonadati</taxon>
        <taxon>Pseudomonadota</taxon>
        <taxon>Gammaproteobacteria</taxon>
        <taxon>Cellvibrionales</taxon>
        <taxon>Halieaceae</taxon>
        <taxon>Candidatus Paraluminiphilus</taxon>
    </lineage>
</organism>
<evidence type="ECO:0000313" key="4">
    <source>
        <dbReference type="Proteomes" id="UP001317963"/>
    </source>
</evidence>
<proteinExistence type="predicted"/>
<feature type="domain" description="FAD dependent oxidoreductase" evidence="2">
    <location>
        <begin position="33"/>
        <end position="384"/>
    </location>
</feature>
<dbReference type="RefSeq" id="WP_279242707.1">
    <property type="nucleotide sequence ID" value="NZ_CP036501.1"/>
</dbReference>
<accession>A0ABY6Q6M9</accession>
<evidence type="ECO:0000313" key="3">
    <source>
        <dbReference type="EMBL" id="UZP73906.1"/>
    </source>
</evidence>
<dbReference type="Gene3D" id="3.30.9.10">
    <property type="entry name" value="D-Amino Acid Oxidase, subunit A, domain 2"/>
    <property type="match status" value="1"/>
</dbReference>
<evidence type="ECO:0000259" key="2">
    <source>
        <dbReference type="Pfam" id="PF01266"/>
    </source>
</evidence>
<dbReference type="InterPro" id="IPR036188">
    <property type="entry name" value="FAD/NAD-bd_sf"/>
</dbReference>
<dbReference type="Proteomes" id="UP001317963">
    <property type="component" value="Chromosome"/>
</dbReference>
<dbReference type="InterPro" id="IPR006076">
    <property type="entry name" value="FAD-dep_OxRdtase"/>
</dbReference>
<gene>
    <name evidence="3" type="ORF">E0F26_03720</name>
</gene>
<sequence length="431" mass="46691">MTLIKSEYPNSWYCASTALLPEQGSLKGAVQADVCVIGAGYTGLSAALHLAKAGKRVVVLEAARVGWGASGRNGGHVGTGQRADQFALEKWYGKSTAKDLWRLGLEAVELVESLIEANNIECEFGRGNIHFAAKAAHVRDLKEEIAHLETAYDYDQLTGVDKNELHSLGSARGFHYGVLDNGARHLHPLKYCLGLARAAMKAGSVIYEHSKATRLKVNERGVEISTATGSVNAERVVIACNGYLDQLYSPIASNIMPINNFIVATEPLSEAMARQVNPLDASLSDSLFVINYWKLSEDRRLIFGGGETYSDKFPDSITDFVRPQLLGVYPELADTRLEFGWGGTLAITRNRMPDMGVKNGVIYYAQGFSGHGVPTATLAGKLIAMAISNSCADFDLMASLKTLKFPGGPLLRRPSLVAGMLFYSLLDKLGR</sequence>
<dbReference type="Pfam" id="PF01266">
    <property type="entry name" value="DAO"/>
    <property type="match status" value="1"/>
</dbReference>
<dbReference type="SUPFAM" id="SSF51905">
    <property type="entry name" value="FAD/NAD(P)-binding domain"/>
    <property type="match status" value="1"/>
</dbReference>
<reference evidence="3 4" key="1">
    <citation type="submission" date="2019-02" db="EMBL/GenBank/DDBJ databases">
        <title>Halieaceae_genomes.</title>
        <authorList>
            <person name="Li S.-H."/>
        </authorList>
    </citation>
    <scope>NUCLEOTIDE SEQUENCE [LARGE SCALE GENOMIC DNA]</scope>
    <source>
        <strain evidence="3 4">JH123</strain>
    </source>
</reference>
<dbReference type="PANTHER" id="PTHR13847:SF281">
    <property type="entry name" value="FAD DEPENDENT OXIDOREDUCTASE DOMAIN-CONTAINING PROTEIN"/>
    <property type="match status" value="1"/>
</dbReference>
<keyword evidence="1" id="KW-0560">Oxidoreductase</keyword>
<dbReference type="EMBL" id="CP036501">
    <property type="protein sequence ID" value="UZP73906.1"/>
    <property type="molecule type" value="Genomic_DNA"/>
</dbReference>
<evidence type="ECO:0000256" key="1">
    <source>
        <dbReference type="ARBA" id="ARBA00023002"/>
    </source>
</evidence>
<dbReference type="PANTHER" id="PTHR13847">
    <property type="entry name" value="SARCOSINE DEHYDROGENASE-RELATED"/>
    <property type="match status" value="1"/>
</dbReference>
<dbReference type="Gene3D" id="3.50.50.60">
    <property type="entry name" value="FAD/NAD(P)-binding domain"/>
    <property type="match status" value="1"/>
</dbReference>
<keyword evidence="4" id="KW-1185">Reference proteome</keyword>